<feature type="chain" id="PRO_5027109576" evidence="2">
    <location>
        <begin position="20"/>
        <end position="276"/>
    </location>
</feature>
<dbReference type="Proteomes" id="UP000504629">
    <property type="component" value="Unplaced"/>
</dbReference>
<dbReference type="RefSeq" id="XP_028035366.1">
    <property type="nucleotide sequence ID" value="XM_028179565.1"/>
</dbReference>
<name>A0A6J2JZI8_BOMMA</name>
<evidence type="ECO:0000256" key="2">
    <source>
        <dbReference type="SAM" id="SignalP"/>
    </source>
</evidence>
<proteinExistence type="predicted"/>
<sequence>MKLFVELTLLTIMSMQSRAIILRNNGLIHKMVSQFQDKENLSSHDEARDNVVALMQNVLCKNFPTIPCDIITKDETLKHLIQKSIQQIKYKKRSMDKTIGTDINNLSQLPVINTDDDANMPTEDGDRPKHHTSDWTPVKAKRKKKKGKKVSLNGRKKIRKFYPHKVKQKDAFNGRNEYGHSEEKLSMSVEIPDGNNVRKTGYHSRDQPIWRIDYSKHGEPSVNVFDDRLRGKIIHAGMVEDNVLEQGPRRDVLHPDVYIKKNFVRQKVDVNSDNIE</sequence>
<keyword evidence="3" id="KW-1185">Reference proteome</keyword>
<dbReference type="GeneID" id="114246850"/>
<feature type="signal peptide" evidence="2">
    <location>
        <begin position="1"/>
        <end position="19"/>
    </location>
</feature>
<dbReference type="KEGG" id="bman:114246850"/>
<evidence type="ECO:0000313" key="3">
    <source>
        <dbReference type="Proteomes" id="UP000504629"/>
    </source>
</evidence>
<feature type="region of interest" description="Disordered" evidence="1">
    <location>
        <begin position="111"/>
        <end position="150"/>
    </location>
</feature>
<evidence type="ECO:0000256" key="1">
    <source>
        <dbReference type="SAM" id="MobiDB-lite"/>
    </source>
</evidence>
<reference evidence="4" key="1">
    <citation type="submission" date="2025-08" db="UniProtKB">
        <authorList>
            <consortium name="RefSeq"/>
        </authorList>
    </citation>
    <scope>IDENTIFICATION</scope>
    <source>
        <tissue evidence="4">Silk gland</tissue>
    </source>
</reference>
<feature type="compositionally biased region" description="Basic residues" evidence="1">
    <location>
        <begin position="139"/>
        <end position="150"/>
    </location>
</feature>
<gene>
    <name evidence="4" type="primary">LOC114246850</name>
</gene>
<evidence type="ECO:0000313" key="4">
    <source>
        <dbReference type="RefSeq" id="XP_028035366.1"/>
    </source>
</evidence>
<feature type="compositionally biased region" description="Basic and acidic residues" evidence="1">
    <location>
        <begin position="124"/>
        <end position="133"/>
    </location>
</feature>
<dbReference type="OrthoDB" id="10265230at2759"/>
<organism evidence="3 4">
    <name type="scientific">Bombyx mandarina</name>
    <name type="common">Wild silk moth</name>
    <name type="synonym">Wild silkworm</name>
    <dbReference type="NCBI Taxonomy" id="7092"/>
    <lineage>
        <taxon>Eukaryota</taxon>
        <taxon>Metazoa</taxon>
        <taxon>Ecdysozoa</taxon>
        <taxon>Arthropoda</taxon>
        <taxon>Hexapoda</taxon>
        <taxon>Insecta</taxon>
        <taxon>Pterygota</taxon>
        <taxon>Neoptera</taxon>
        <taxon>Endopterygota</taxon>
        <taxon>Lepidoptera</taxon>
        <taxon>Glossata</taxon>
        <taxon>Ditrysia</taxon>
        <taxon>Bombycoidea</taxon>
        <taxon>Bombycidae</taxon>
        <taxon>Bombycinae</taxon>
        <taxon>Bombyx</taxon>
    </lineage>
</organism>
<protein>
    <submittedName>
        <fullName evidence="4">Uncharacterized protein LOC114246850</fullName>
    </submittedName>
</protein>
<dbReference type="AlphaFoldDB" id="A0A6J2JZI8"/>
<accession>A0A6J2JZI8</accession>
<keyword evidence="2" id="KW-0732">Signal</keyword>